<evidence type="ECO:0000256" key="5">
    <source>
        <dbReference type="SAM" id="Phobius"/>
    </source>
</evidence>
<feature type="domain" description="Phospholipid/glycerol acyltransferase" evidence="6">
    <location>
        <begin position="110"/>
        <end position="224"/>
    </location>
</feature>
<dbReference type="GO" id="GO:0003841">
    <property type="term" value="F:1-acylglycerol-3-phosphate O-acyltransferase activity"/>
    <property type="evidence" value="ECO:0007669"/>
    <property type="project" value="TreeGrafter"/>
</dbReference>
<evidence type="ECO:0000313" key="8">
    <source>
        <dbReference type="Proteomes" id="UP000198816"/>
    </source>
</evidence>
<keyword evidence="3 7" id="KW-0012">Acyltransferase</keyword>
<sequence>MTERDLPDADLAPRQVPSAERTEASGRDVRVGRPIGVGIRLRSILFFVLYNLMGVFHSLASVAVAPFQTFEQRYRFVNRWTQATMWLLRRLNGVEIEVSGLENIPSDEPVVVLANHQSQWETFYLQLLFTPQATVLKRELLWVPFFGWALLLLRPIAIDRGQPSQALKTLLRVGQERLAQGVSVVIYPEGTRQPPRHLGQFNAGGAMLACRAGRRVVPIAHNAGDCWPARSLWRFPGTIRVVIGEPIDCAGETAKAVNEKAEEWIRATLERL</sequence>
<dbReference type="CDD" id="cd07989">
    <property type="entry name" value="LPLAT_AGPAT-like"/>
    <property type="match status" value="1"/>
</dbReference>
<organism evidence="7 8">
    <name type="scientific">Thiocapsa roseopersicina</name>
    <dbReference type="NCBI Taxonomy" id="1058"/>
    <lineage>
        <taxon>Bacteria</taxon>
        <taxon>Pseudomonadati</taxon>
        <taxon>Pseudomonadota</taxon>
        <taxon>Gammaproteobacteria</taxon>
        <taxon>Chromatiales</taxon>
        <taxon>Chromatiaceae</taxon>
        <taxon>Thiocapsa</taxon>
    </lineage>
</organism>
<feature type="transmembrane region" description="Helical" evidence="5">
    <location>
        <begin position="44"/>
        <end position="67"/>
    </location>
</feature>
<name>A0A1H2QKX7_THIRO</name>
<proteinExistence type="predicted"/>
<dbReference type="STRING" id="1058.SAMN05421783_101318"/>
<dbReference type="EMBL" id="FNNZ01000001">
    <property type="protein sequence ID" value="SDW07735.1"/>
    <property type="molecule type" value="Genomic_DNA"/>
</dbReference>
<dbReference type="SUPFAM" id="SSF69593">
    <property type="entry name" value="Glycerol-3-phosphate (1)-acyltransferase"/>
    <property type="match status" value="1"/>
</dbReference>
<keyword evidence="2 7" id="KW-0808">Transferase</keyword>
<evidence type="ECO:0000256" key="1">
    <source>
        <dbReference type="ARBA" id="ARBA00005189"/>
    </source>
</evidence>
<accession>A0A1H2QKX7</accession>
<protein>
    <submittedName>
        <fullName evidence="7">1-acyl-sn-glycerol-3-phosphate acyltransferase</fullName>
    </submittedName>
</protein>
<evidence type="ECO:0000256" key="2">
    <source>
        <dbReference type="ARBA" id="ARBA00022679"/>
    </source>
</evidence>
<dbReference type="PANTHER" id="PTHR10434">
    <property type="entry name" value="1-ACYL-SN-GLYCEROL-3-PHOSPHATE ACYLTRANSFERASE"/>
    <property type="match status" value="1"/>
</dbReference>
<keyword evidence="8" id="KW-1185">Reference proteome</keyword>
<dbReference type="GO" id="GO:0006654">
    <property type="term" value="P:phosphatidic acid biosynthetic process"/>
    <property type="evidence" value="ECO:0007669"/>
    <property type="project" value="TreeGrafter"/>
</dbReference>
<keyword evidence="5" id="KW-0812">Transmembrane</keyword>
<evidence type="ECO:0000259" key="6">
    <source>
        <dbReference type="SMART" id="SM00563"/>
    </source>
</evidence>
<evidence type="ECO:0000256" key="4">
    <source>
        <dbReference type="SAM" id="MobiDB-lite"/>
    </source>
</evidence>
<dbReference type="SMART" id="SM00563">
    <property type="entry name" value="PlsC"/>
    <property type="match status" value="1"/>
</dbReference>
<dbReference type="AlphaFoldDB" id="A0A1H2QKX7"/>
<keyword evidence="5" id="KW-1133">Transmembrane helix</keyword>
<dbReference type="PANTHER" id="PTHR10434:SF40">
    <property type="entry name" value="1-ACYL-SN-GLYCEROL-3-PHOSPHATE ACYLTRANSFERASE"/>
    <property type="match status" value="1"/>
</dbReference>
<dbReference type="RefSeq" id="WP_245731654.1">
    <property type="nucleotide sequence ID" value="NZ_FNNZ01000001.1"/>
</dbReference>
<dbReference type="Pfam" id="PF01553">
    <property type="entry name" value="Acyltransferase"/>
    <property type="match status" value="1"/>
</dbReference>
<feature type="region of interest" description="Disordered" evidence="4">
    <location>
        <begin position="1"/>
        <end position="25"/>
    </location>
</feature>
<dbReference type="InterPro" id="IPR002123">
    <property type="entry name" value="Plipid/glycerol_acylTrfase"/>
</dbReference>
<comment type="pathway">
    <text evidence="1">Lipid metabolism.</text>
</comment>
<gene>
    <name evidence="7" type="ORF">SAMN05421783_101318</name>
</gene>
<evidence type="ECO:0000313" key="7">
    <source>
        <dbReference type="EMBL" id="SDW07735.1"/>
    </source>
</evidence>
<reference evidence="8" key="1">
    <citation type="submission" date="2016-10" db="EMBL/GenBank/DDBJ databases">
        <authorList>
            <person name="Varghese N."/>
            <person name="Submissions S."/>
        </authorList>
    </citation>
    <scope>NUCLEOTIDE SEQUENCE [LARGE SCALE GENOMIC DNA]</scope>
    <source>
        <strain evidence="8">DSM 217</strain>
    </source>
</reference>
<keyword evidence="5" id="KW-0472">Membrane</keyword>
<dbReference type="Proteomes" id="UP000198816">
    <property type="component" value="Unassembled WGS sequence"/>
</dbReference>
<evidence type="ECO:0000256" key="3">
    <source>
        <dbReference type="ARBA" id="ARBA00023315"/>
    </source>
</evidence>